<keyword evidence="3 9" id="KW-0813">Transport</keyword>
<evidence type="ECO:0000256" key="5">
    <source>
        <dbReference type="ARBA" id="ARBA00022737"/>
    </source>
</evidence>
<comment type="catalytic activity">
    <reaction evidence="8">
        <text>H2O(in) = H2O(out)</text>
        <dbReference type="Rhea" id="RHEA:29667"/>
        <dbReference type="ChEBI" id="CHEBI:15377"/>
    </reaction>
</comment>
<dbReference type="NCBIfam" id="TIGR00861">
    <property type="entry name" value="MIP"/>
    <property type="match status" value="1"/>
</dbReference>
<keyword evidence="5" id="KW-0677">Repeat</keyword>
<feature type="transmembrane region" description="Helical" evidence="10">
    <location>
        <begin position="195"/>
        <end position="214"/>
    </location>
</feature>
<keyword evidence="7 10" id="KW-0472">Membrane</keyword>
<evidence type="ECO:0000256" key="1">
    <source>
        <dbReference type="ARBA" id="ARBA00004141"/>
    </source>
</evidence>
<evidence type="ECO:0000256" key="10">
    <source>
        <dbReference type="SAM" id="Phobius"/>
    </source>
</evidence>
<dbReference type="Proteomes" id="UP000053477">
    <property type="component" value="Unassembled WGS sequence"/>
</dbReference>
<keyword evidence="6 10" id="KW-1133">Transmembrane helix</keyword>
<comment type="similarity">
    <text evidence="2 9">Belongs to the MIP/aquaporin (TC 1.A.8) family.</text>
</comment>
<evidence type="ECO:0000256" key="3">
    <source>
        <dbReference type="ARBA" id="ARBA00022448"/>
    </source>
</evidence>
<keyword evidence="4 9" id="KW-0812">Transmembrane</keyword>
<evidence type="ECO:0000256" key="8">
    <source>
        <dbReference type="ARBA" id="ARBA00034651"/>
    </source>
</evidence>
<dbReference type="InterPro" id="IPR023271">
    <property type="entry name" value="Aquaporin-like"/>
</dbReference>
<dbReference type="InParanoid" id="A0A0H2RVB6"/>
<dbReference type="CDD" id="cd00333">
    <property type="entry name" value="MIP"/>
    <property type="match status" value="1"/>
</dbReference>
<dbReference type="AlphaFoldDB" id="A0A0H2RVB6"/>
<evidence type="ECO:0000256" key="6">
    <source>
        <dbReference type="ARBA" id="ARBA00022989"/>
    </source>
</evidence>
<gene>
    <name evidence="11" type="ORF">SCHPADRAFT_961615</name>
</gene>
<dbReference type="EMBL" id="KQ085922">
    <property type="protein sequence ID" value="KLO15940.1"/>
    <property type="molecule type" value="Genomic_DNA"/>
</dbReference>
<reference evidence="11 12" key="1">
    <citation type="submission" date="2015-04" db="EMBL/GenBank/DDBJ databases">
        <title>Complete genome sequence of Schizopora paradoxa KUC8140, a cosmopolitan wood degrader in East Asia.</title>
        <authorList>
            <consortium name="DOE Joint Genome Institute"/>
            <person name="Min B."/>
            <person name="Park H."/>
            <person name="Jang Y."/>
            <person name="Kim J.-J."/>
            <person name="Kim K.H."/>
            <person name="Pangilinan J."/>
            <person name="Lipzen A."/>
            <person name="Riley R."/>
            <person name="Grigoriev I.V."/>
            <person name="Spatafora J.W."/>
            <person name="Choi I.-G."/>
        </authorList>
    </citation>
    <scope>NUCLEOTIDE SEQUENCE [LARGE SCALE GENOMIC DNA]</scope>
    <source>
        <strain evidence="11 12">KUC8140</strain>
    </source>
</reference>
<name>A0A0H2RVB6_9AGAM</name>
<evidence type="ECO:0000256" key="4">
    <source>
        <dbReference type="ARBA" id="ARBA00022692"/>
    </source>
</evidence>
<dbReference type="InterPro" id="IPR022357">
    <property type="entry name" value="MIP_CS"/>
</dbReference>
<proteinExistence type="inferred from homology"/>
<dbReference type="GO" id="GO:0015250">
    <property type="term" value="F:water channel activity"/>
    <property type="evidence" value="ECO:0007669"/>
    <property type="project" value="TreeGrafter"/>
</dbReference>
<dbReference type="Gene3D" id="1.20.1080.10">
    <property type="entry name" value="Glycerol uptake facilitator protein"/>
    <property type="match status" value="1"/>
</dbReference>
<dbReference type="InterPro" id="IPR000425">
    <property type="entry name" value="MIP"/>
</dbReference>
<dbReference type="GO" id="GO:0005886">
    <property type="term" value="C:plasma membrane"/>
    <property type="evidence" value="ECO:0007669"/>
    <property type="project" value="TreeGrafter"/>
</dbReference>
<dbReference type="SUPFAM" id="SSF81338">
    <property type="entry name" value="Aquaporin-like"/>
    <property type="match status" value="1"/>
</dbReference>
<dbReference type="GO" id="GO:0015254">
    <property type="term" value="F:glycerol channel activity"/>
    <property type="evidence" value="ECO:0007669"/>
    <property type="project" value="TreeGrafter"/>
</dbReference>
<evidence type="ECO:0000313" key="12">
    <source>
        <dbReference type="Proteomes" id="UP000053477"/>
    </source>
</evidence>
<dbReference type="STRING" id="27342.A0A0H2RVB6"/>
<dbReference type="PANTHER" id="PTHR43829:SF9">
    <property type="entry name" value="AQUAPORIN-9"/>
    <property type="match status" value="1"/>
</dbReference>
<feature type="transmembrane region" description="Helical" evidence="10">
    <location>
        <begin position="226"/>
        <end position="248"/>
    </location>
</feature>
<evidence type="ECO:0000256" key="2">
    <source>
        <dbReference type="ARBA" id="ARBA00006175"/>
    </source>
</evidence>
<evidence type="ECO:0000256" key="9">
    <source>
        <dbReference type="RuleBase" id="RU000477"/>
    </source>
</evidence>
<sequence>MTEFEKPYTFPKPNHFEEIHEQTSTGKEFASDPLHNRDIESAIPENDGVEFPNRWARIRYQFREPLAEFLGVMVLVLFGCGGNAQGTLFDSTSGWMAVALGWGIGLGLGGWISGNVSGGHINPAVTISLATFRGFPWRKVPIYILAQLFGGIIGAAVVYANYFAAINAFEGGRGVRTLSTAGIFGTLAADYLDNASVFFDEYIGAFLLMFVILIATDPRASPHPMLVPIALFFALFGLGIAFGAQTGFAVNPARDLGPRILSAIAGYGRAVFNFRHQYWLWGGVLAPILGMLSATLVYDMLIYTGDDSIINRP</sequence>
<dbReference type="PROSITE" id="PS00221">
    <property type="entry name" value="MIP"/>
    <property type="match status" value="1"/>
</dbReference>
<evidence type="ECO:0000313" key="11">
    <source>
        <dbReference type="EMBL" id="KLO15940.1"/>
    </source>
</evidence>
<protein>
    <submittedName>
        <fullName evidence="11">Aquaporin</fullName>
    </submittedName>
</protein>
<dbReference type="PRINTS" id="PR00783">
    <property type="entry name" value="MINTRINSICP"/>
</dbReference>
<dbReference type="OrthoDB" id="3222at2759"/>
<feature type="transmembrane region" description="Helical" evidence="10">
    <location>
        <begin position="94"/>
        <end position="112"/>
    </location>
</feature>
<comment type="subcellular location">
    <subcellularLocation>
        <location evidence="1">Membrane</location>
        <topology evidence="1">Multi-pass membrane protein</topology>
    </subcellularLocation>
</comment>
<feature type="transmembrane region" description="Helical" evidence="10">
    <location>
        <begin position="278"/>
        <end position="303"/>
    </location>
</feature>
<feature type="transmembrane region" description="Helical" evidence="10">
    <location>
        <begin position="142"/>
        <end position="164"/>
    </location>
</feature>
<dbReference type="PANTHER" id="PTHR43829">
    <property type="entry name" value="AQUAPORIN OR AQUAGLYCEROPORIN RELATED"/>
    <property type="match status" value="1"/>
</dbReference>
<keyword evidence="12" id="KW-1185">Reference proteome</keyword>
<accession>A0A0H2RVB6</accession>
<evidence type="ECO:0000256" key="7">
    <source>
        <dbReference type="ARBA" id="ARBA00023136"/>
    </source>
</evidence>
<feature type="transmembrane region" description="Helical" evidence="10">
    <location>
        <begin position="66"/>
        <end position="88"/>
    </location>
</feature>
<dbReference type="InterPro" id="IPR050363">
    <property type="entry name" value="MIP/Aquaporin"/>
</dbReference>
<organism evidence="11 12">
    <name type="scientific">Schizopora paradoxa</name>
    <dbReference type="NCBI Taxonomy" id="27342"/>
    <lineage>
        <taxon>Eukaryota</taxon>
        <taxon>Fungi</taxon>
        <taxon>Dikarya</taxon>
        <taxon>Basidiomycota</taxon>
        <taxon>Agaricomycotina</taxon>
        <taxon>Agaricomycetes</taxon>
        <taxon>Hymenochaetales</taxon>
        <taxon>Schizoporaceae</taxon>
        <taxon>Schizopora</taxon>
    </lineage>
</organism>
<dbReference type="Pfam" id="PF00230">
    <property type="entry name" value="MIP"/>
    <property type="match status" value="1"/>
</dbReference>